<dbReference type="OrthoDB" id="7593450at2"/>
<dbReference type="Pfam" id="PF06041">
    <property type="entry name" value="DUF924"/>
    <property type="match status" value="1"/>
</dbReference>
<dbReference type="InterPro" id="IPR011990">
    <property type="entry name" value="TPR-like_helical_dom_sf"/>
</dbReference>
<sequence length="193" mass="22309">MNSVTPQEVLAFWLDEVGPKGWYAGGEELDQKVRDRFRTAWDEAVDGAYGLWLTYPSGTLAYIILTDQFPRNMFREDPRAFQLDPNARAAAKVAIGRDWDMKIDGEPRQFFYLPLMHSENQVDQDRAVRLFQAKLPESKDNLLHAKAHREIIRRYGRFPYRNNALSRTSSPAEKSFMEDGGYRVLVEEMKASS</sequence>
<dbReference type="RefSeq" id="WP_140192482.1">
    <property type="nucleotide sequence ID" value="NZ_CP065915.1"/>
</dbReference>
<organism evidence="1 2">
    <name type="scientific">Pelagovum pacificum</name>
    <dbReference type="NCBI Taxonomy" id="2588711"/>
    <lineage>
        <taxon>Bacteria</taxon>
        <taxon>Pseudomonadati</taxon>
        <taxon>Pseudomonadota</taxon>
        <taxon>Alphaproteobacteria</taxon>
        <taxon>Rhodobacterales</taxon>
        <taxon>Paracoccaceae</taxon>
        <taxon>Pelagovum</taxon>
    </lineage>
</organism>
<dbReference type="AlphaFoldDB" id="A0A5C5GAH8"/>
<dbReference type="Gene3D" id="1.25.40.10">
    <property type="entry name" value="Tetratricopeptide repeat domain"/>
    <property type="match status" value="1"/>
</dbReference>
<protein>
    <submittedName>
        <fullName evidence="1">DUF924 domain-containing protein</fullName>
    </submittedName>
</protein>
<reference evidence="1 2" key="1">
    <citation type="submission" date="2019-06" db="EMBL/GenBank/DDBJ databases">
        <title>Genome of new Rhodobacteraceae sp. SM1903.</title>
        <authorList>
            <person name="Ren X."/>
        </authorList>
    </citation>
    <scope>NUCLEOTIDE SEQUENCE [LARGE SCALE GENOMIC DNA]</scope>
    <source>
        <strain evidence="1 2">SM1903</strain>
    </source>
</reference>
<keyword evidence="2" id="KW-1185">Reference proteome</keyword>
<comment type="caution">
    <text evidence="1">The sequence shown here is derived from an EMBL/GenBank/DDBJ whole genome shotgun (WGS) entry which is preliminary data.</text>
</comment>
<dbReference type="SUPFAM" id="SSF48452">
    <property type="entry name" value="TPR-like"/>
    <property type="match status" value="1"/>
</dbReference>
<dbReference type="Proteomes" id="UP000314011">
    <property type="component" value="Unassembled WGS sequence"/>
</dbReference>
<proteinExistence type="predicted"/>
<dbReference type="Gene3D" id="1.20.58.320">
    <property type="entry name" value="TPR-like"/>
    <property type="match status" value="1"/>
</dbReference>
<gene>
    <name evidence="1" type="ORF">FHY64_00410</name>
</gene>
<evidence type="ECO:0000313" key="2">
    <source>
        <dbReference type="Proteomes" id="UP000314011"/>
    </source>
</evidence>
<dbReference type="InterPro" id="IPR010323">
    <property type="entry name" value="DUF924"/>
</dbReference>
<evidence type="ECO:0000313" key="1">
    <source>
        <dbReference type="EMBL" id="TNY31802.1"/>
    </source>
</evidence>
<dbReference type="EMBL" id="VFFF01000001">
    <property type="protein sequence ID" value="TNY31802.1"/>
    <property type="molecule type" value="Genomic_DNA"/>
</dbReference>
<accession>A0A5C5GAH8</accession>
<name>A0A5C5GAH8_9RHOB</name>